<feature type="transmembrane region" description="Helical" evidence="1">
    <location>
        <begin position="204"/>
        <end position="224"/>
    </location>
</feature>
<feature type="transmembrane region" description="Helical" evidence="1">
    <location>
        <begin position="269"/>
        <end position="288"/>
    </location>
</feature>
<accession>A0A1J7JXN2</accession>
<dbReference type="InParanoid" id="A0A1J7JXN2"/>
<keyword evidence="1" id="KW-0472">Membrane</keyword>
<dbReference type="Proteomes" id="UP000182658">
    <property type="component" value="Unassembled WGS sequence"/>
</dbReference>
<protein>
    <submittedName>
        <fullName evidence="2">Uncharacterized protein</fullName>
    </submittedName>
</protein>
<reference evidence="2 3" key="1">
    <citation type="submission" date="2016-10" db="EMBL/GenBank/DDBJ databases">
        <title>Draft genome sequence of Coniochaeta ligniaria NRRL30616, a lignocellulolytic fungus for bioabatement of inhibitors in plant biomass hydrolysates.</title>
        <authorList>
            <consortium name="DOE Joint Genome Institute"/>
            <person name="Jimenez D.J."/>
            <person name="Hector R.E."/>
            <person name="Riley R."/>
            <person name="Sun H."/>
            <person name="Grigoriev I.V."/>
            <person name="Van Elsas J.D."/>
            <person name="Nichols N.N."/>
        </authorList>
    </citation>
    <scope>NUCLEOTIDE SEQUENCE [LARGE SCALE GENOMIC DNA]</scope>
    <source>
        <strain evidence="2 3">NRRL 30616</strain>
    </source>
</reference>
<dbReference type="OrthoDB" id="4588819at2759"/>
<organism evidence="2 3">
    <name type="scientific">Coniochaeta ligniaria NRRL 30616</name>
    <dbReference type="NCBI Taxonomy" id="1408157"/>
    <lineage>
        <taxon>Eukaryota</taxon>
        <taxon>Fungi</taxon>
        <taxon>Dikarya</taxon>
        <taxon>Ascomycota</taxon>
        <taxon>Pezizomycotina</taxon>
        <taxon>Sordariomycetes</taxon>
        <taxon>Sordariomycetidae</taxon>
        <taxon>Coniochaetales</taxon>
        <taxon>Coniochaetaceae</taxon>
        <taxon>Coniochaeta</taxon>
    </lineage>
</organism>
<dbReference type="PANTHER" id="PTHR35043">
    <property type="entry name" value="TRANSCRIPTION FACTOR DOMAIN-CONTAINING PROTEIN"/>
    <property type="match status" value="1"/>
</dbReference>
<dbReference type="AlphaFoldDB" id="A0A1J7JXN2"/>
<keyword evidence="1" id="KW-1133">Transmembrane helix</keyword>
<feature type="transmembrane region" description="Helical" evidence="1">
    <location>
        <begin position="20"/>
        <end position="36"/>
    </location>
</feature>
<proteinExistence type="predicted"/>
<feature type="transmembrane region" description="Helical" evidence="1">
    <location>
        <begin position="300"/>
        <end position="324"/>
    </location>
</feature>
<keyword evidence="1" id="KW-0812">Transmembrane</keyword>
<dbReference type="PANTHER" id="PTHR35043:SF7">
    <property type="entry name" value="TRANSCRIPTION FACTOR DOMAIN-CONTAINING PROTEIN"/>
    <property type="match status" value="1"/>
</dbReference>
<dbReference type="EMBL" id="KV875095">
    <property type="protein sequence ID" value="OIW32562.1"/>
    <property type="molecule type" value="Genomic_DNA"/>
</dbReference>
<evidence type="ECO:0000313" key="2">
    <source>
        <dbReference type="EMBL" id="OIW32562.1"/>
    </source>
</evidence>
<gene>
    <name evidence="2" type="ORF">CONLIGDRAFT_274160</name>
</gene>
<name>A0A1J7JXN2_9PEZI</name>
<sequence length="385" mass="44582">MNATMHTGWQPEPLGRGSMSIIWTCLSTLYICVYAVHREGVSLSYPAKKPFSDSVWEILTTLIAPEYTCYEALTELRMVWEWKTWIREQSDVDGAKDWTLTHGYLCQLGVVRRFKWPDTDGVPISFSMHNKINPELVHGSEAMNIRHVAGYIEKYREIPFRVSVAEIKKWNHTDSLVNLIAVVQTGWMSAQCLARAVNGLEISLLEVLTLSYIPLYFVMAVAWWKKPAIKHPAIFIPFRTDKYHPATLPALQLPGHRWTKWYHRFRKAATIWCFGIFPGLVFCSMHLVAWHYSFPTRAEFLLWVSCSFTCILFCLMYGACFILYHVPCFEDIFKFLHWSGGSELWFAFPYMICRLIVITLAFVSLRSSPAGVFQTVNWVQSLIHI</sequence>
<evidence type="ECO:0000256" key="1">
    <source>
        <dbReference type="SAM" id="Phobius"/>
    </source>
</evidence>
<keyword evidence="3" id="KW-1185">Reference proteome</keyword>
<feature type="transmembrane region" description="Helical" evidence="1">
    <location>
        <begin position="344"/>
        <end position="365"/>
    </location>
</feature>
<evidence type="ECO:0000313" key="3">
    <source>
        <dbReference type="Proteomes" id="UP000182658"/>
    </source>
</evidence>